<dbReference type="AlphaFoldDB" id="A0A317MTZ6"/>
<evidence type="ECO:0000313" key="2">
    <source>
        <dbReference type="Proteomes" id="UP000246569"/>
    </source>
</evidence>
<dbReference type="EMBL" id="QGTJ01000006">
    <property type="protein sequence ID" value="PWV61188.1"/>
    <property type="molecule type" value="Genomic_DNA"/>
</dbReference>
<evidence type="ECO:0000313" key="1">
    <source>
        <dbReference type="EMBL" id="PWV61188.1"/>
    </source>
</evidence>
<gene>
    <name evidence="1" type="ORF">C7443_106202</name>
</gene>
<proteinExistence type="predicted"/>
<organism evidence="1 2">
    <name type="scientific">Plasticicumulans acidivorans</name>
    <dbReference type="NCBI Taxonomy" id="886464"/>
    <lineage>
        <taxon>Bacteria</taxon>
        <taxon>Pseudomonadati</taxon>
        <taxon>Pseudomonadota</taxon>
        <taxon>Gammaproteobacteria</taxon>
        <taxon>Candidatus Competibacteraceae</taxon>
        <taxon>Plasticicumulans</taxon>
    </lineage>
</organism>
<name>A0A317MTZ6_9GAMM</name>
<dbReference type="RefSeq" id="WP_110018862.1">
    <property type="nucleotide sequence ID" value="NZ_QGTJ01000006.1"/>
</dbReference>
<reference evidence="1 2" key="1">
    <citation type="submission" date="2018-05" db="EMBL/GenBank/DDBJ databases">
        <title>Genomic Encyclopedia of Type Strains, Phase IV (KMG-IV): sequencing the most valuable type-strain genomes for metagenomic binning, comparative biology and taxonomic classification.</title>
        <authorList>
            <person name="Goeker M."/>
        </authorList>
    </citation>
    <scope>NUCLEOTIDE SEQUENCE [LARGE SCALE GENOMIC DNA]</scope>
    <source>
        <strain evidence="1 2">DSM 23606</strain>
    </source>
</reference>
<dbReference type="Proteomes" id="UP000246569">
    <property type="component" value="Unassembled WGS sequence"/>
</dbReference>
<protein>
    <submittedName>
        <fullName evidence="1">Uncharacterized protein</fullName>
    </submittedName>
</protein>
<accession>A0A317MTZ6</accession>
<keyword evidence="2" id="KW-1185">Reference proteome</keyword>
<comment type="caution">
    <text evidence="1">The sequence shown here is derived from an EMBL/GenBank/DDBJ whole genome shotgun (WGS) entry which is preliminary data.</text>
</comment>
<sequence>MSRRPDGALLAALRTAARRGLDATAAERLLGCPALLNSLRAGEQSLAERVDLGLEPPERRLPRHWLALAYWALADDGGDPRVAGLVWGRSGRARLFRARVLTP</sequence>